<dbReference type="HOGENOM" id="CLU_142273_1_0_10"/>
<dbReference type="PATRIC" id="fig|1227739.3.peg.2528"/>
<evidence type="ECO:0000313" key="2">
    <source>
        <dbReference type="Proteomes" id="UP000019423"/>
    </source>
</evidence>
<dbReference type="InterPro" id="IPR044543">
    <property type="entry name" value="YHJQ-like"/>
</dbReference>
<accession>W8EXW8</accession>
<dbReference type="Proteomes" id="UP000019423">
    <property type="component" value="Chromosome"/>
</dbReference>
<dbReference type="PROSITE" id="PS51257">
    <property type="entry name" value="PROKAR_LIPOPROTEIN"/>
    <property type="match status" value="1"/>
</dbReference>
<evidence type="ECO:0000313" key="1">
    <source>
        <dbReference type="EMBL" id="AHJ97924.1"/>
    </source>
</evidence>
<dbReference type="Gene3D" id="1.20.1270.360">
    <property type="match status" value="1"/>
</dbReference>
<keyword evidence="2" id="KW-1185">Reference proteome</keyword>
<proteinExistence type="predicted"/>
<protein>
    <recommendedName>
        <fullName evidence="3">Ferredoxin</fullName>
    </recommendedName>
</protein>
<dbReference type="EMBL" id="CP007145">
    <property type="protein sequence ID" value="AHJ97924.1"/>
    <property type="molecule type" value="Genomic_DNA"/>
</dbReference>
<dbReference type="KEGG" id="hsw:Hsw_2329"/>
<sequence>MFSRFPFFMLPRQQHVLNALASCATACDQCTTLGLASLPLQAHLRSFRLSRDCADLCRLAAAFLAREAEHTPHLLRECAELCRACADACTQFDTLQHRACTEACRRGEDACRTAFV</sequence>
<evidence type="ECO:0008006" key="3">
    <source>
        <dbReference type="Google" id="ProtNLM"/>
    </source>
</evidence>
<organism evidence="1 2">
    <name type="scientific">Hymenobacter swuensis DY53</name>
    <dbReference type="NCBI Taxonomy" id="1227739"/>
    <lineage>
        <taxon>Bacteria</taxon>
        <taxon>Pseudomonadati</taxon>
        <taxon>Bacteroidota</taxon>
        <taxon>Cytophagia</taxon>
        <taxon>Cytophagales</taxon>
        <taxon>Hymenobacteraceae</taxon>
        <taxon>Hymenobacter</taxon>
    </lineage>
</organism>
<dbReference type="Pfam" id="PF03860">
    <property type="entry name" value="Csp"/>
    <property type="match status" value="1"/>
</dbReference>
<reference evidence="1 2" key="1">
    <citation type="submission" date="2014-01" db="EMBL/GenBank/DDBJ databases">
        <title>Complete genome sequence of ionizing-radiation resistance bacterium Hymenobacter swuensis DY53.</title>
        <authorList>
            <person name="Jung J.-H."/>
            <person name="Jeong S.-W."/>
            <person name="Joe M.-H."/>
            <person name="Cho y.-j."/>
            <person name="Kim M.-K."/>
            <person name="Lim S.-Y."/>
        </authorList>
    </citation>
    <scope>NUCLEOTIDE SEQUENCE [LARGE SCALE GENOMIC DNA]</scope>
    <source>
        <strain evidence="1 2">DY53</strain>
    </source>
</reference>
<dbReference type="PANTHER" id="PTHR37310">
    <property type="entry name" value="CYTOPLASMIC PROTEIN-RELATED"/>
    <property type="match status" value="1"/>
</dbReference>
<dbReference type="CDD" id="cd08026">
    <property type="entry name" value="DUF326"/>
    <property type="match status" value="1"/>
</dbReference>
<dbReference type="PANTHER" id="PTHR37310:SF1">
    <property type="entry name" value="CYTOPLASMIC PROTEIN"/>
    <property type="match status" value="1"/>
</dbReference>
<dbReference type="AlphaFoldDB" id="W8EXW8"/>
<dbReference type="InterPro" id="IPR005560">
    <property type="entry name" value="Csp_YhjQ"/>
</dbReference>
<gene>
    <name evidence="1" type="ORF">Hsw_2329</name>
</gene>
<name>W8EXW8_9BACT</name>
<dbReference type="STRING" id="1227739.Hsw_2329"/>